<reference evidence="2 3" key="1">
    <citation type="journal article" date="2015" name="Sci. Rep.">
        <title>The power of single molecule real-time sequencing technology in the de novo assembly of a eukaryotic genome.</title>
        <authorList>
            <person name="Sakai H."/>
            <person name="Naito K."/>
            <person name="Ogiso-Tanaka E."/>
            <person name="Takahashi Y."/>
            <person name="Iseki K."/>
            <person name="Muto C."/>
            <person name="Satou K."/>
            <person name="Teruya K."/>
            <person name="Shiroma A."/>
            <person name="Shimoji M."/>
            <person name="Hirano T."/>
            <person name="Itoh T."/>
            <person name="Kaga A."/>
            <person name="Tomooka N."/>
        </authorList>
    </citation>
    <scope>NUCLEOTIDE SEQUENCE [LARGE SCALE GENOMIC DNA]</scope>
    <source>
        <strain evidence="3">cv. Shumari</strain>
    </source>
</reference>
<dbReference type="Proteomes" id="UP000291084">
    <property type="component" value="Chromosome 4"/>
</dbReference>
<organism evidence="2 3">
    <name type="scientific">Vigna angularis var. angularis</name>
    <dbReference type="NCBI Taxonomy" id="157739"/>
    <lineage>
        <taxon>Eukaryota</taxon>
        <taxon>Viridiplantae</taxon>
        <taxon>Streptophyta</taxon>
        <taxon>Embryophyta</taxon>
        <taxon>Tracheophyta</taxon>
        <taxon>Spermatophyta</taxon>
        <taxon>Magnoliopsida</taxon>
        <taxon>eudicotyledons</taxon>
        <taxon>Gunneridae</taxon>
        <taxon>Pentapetalae</taxon>
        <taxon>rosids</taxon>
        <taxon>fabids</taxon>
        <taxon>Fabales</taxon>
        <taxon>Fabaceae</taxon>
        <taxon>Papilionoideae</taxon>
        <taxon>50 kb inversion clade</taxon>
        <taxon>NPAAA clade</taxon>
        <taxon>indigoferoid/millettioid clade</taxon>
        <taxon>Phaseoleae</taxon>
        <taxon>Vigna</taxon>
    </lineage>
</organism>
<sequence length="86" mass="9927">NFWPLNVPAGTNILVHLYSLATHPVLSFFLLFSRFSYSASICFLSIRVSPRLRARFVLEESICDNDSYPLLCSKFTANFFFRILVD</sequence>
<protein>
    <submittedName>
        <fullName evidence="2">Uncharacterized protein</fullName>
    </submittedName>
</protein>
<evidence type="ECO:0000256" key="1">
    <source>
        <dbReference type="SAM" id="Phobius"/>
    </source>
</evidence>
<feature type="transmembrane region" description="Helical" evidence="1">
    <location>
        <begin position="25"/>
        <end position="46"/>
    </location>
</feature>
<keyword evidence="3" id="KW-1185">Reference proteome</keyword>
<gene>
    <name evidence="2" type="primary">Vigan.04G167700</name>
    <name evidence="2" type="ORF">VIGAN_04167700</name>
</gene>
<feature type="non-terminal residue" evidence="2">
    <location>
        <position position="1"/>
    </location>
</feature>
<keyword evidence="1" id="KW-0812">Transmembrane</keyword>
<evidence type="ECO:0000313" key="2">
    <source>
        <dbReference type="EMBL" id="BAT84340.1"/>
    </source>
</evidence>
<accession>A0A0S3RUU6</accession>
<keyword evidence="1" id="KW-1133">Transmembrane helix</keyword>
<dbReference type="AlphaFoldDB" id="A0A0S3RUU6"/>
<dbReference type="EMBL" id="AP015037">
    <property type="protein sequence ID" value="BAT84340.1"/>
    <property type="molecule type" value="Genomic_DNA"/>
</dbReference>
<evidence type="ECO:0000313" key="3">
    <source>
        <dbReference type="Proteomes" id="UP000291084"/>
    </source>
</evidence>
<keyword evidence="1" id="KW-0472">Membrane</keyword>
<name>A0A0S3RUU6_PHAAN</name>
<proteinExistence type="predicted"/>